<proteinExistence type="predicted"/>
<reference evidence="2" key="1">
    <citation type="submission" date="2022-12" db="EMBL/GenBank/DDBJ databases">
        <title>Paraconexibacter alkalitolerans sp. nov. and Baekduia alba sp. nov., isolated from soil and emended description of the genera Paraconexibacter (Chun et al., 2020) and Baekduia (An et al., 2020).</title>
        <authorList>
            <person name="Vieira S."/>
            <person name="Huber K.J."/>
            <person name="Geppert A."/>
            <person name="Wolf J."/>
            <person name="Neumann-Schaal M."/>
            <person name="Muesken M."/>
            <person name="Overmann J."/>
        </authorList>
    </citation>
    <scope>NUCLEOTIDE SEQUENCE</scope>
    <source>
        <strain evidence="2">AEG42_29</strain>
    </source>
</reference>
<dbReference type="Pfam" id="PF00561">
    <property type="entry name" value="Abhydrolase_1"/>
    <property type="match status" value="1"/>
</dbReference>
<accession>A0AAU7AXL3</accession>
<name>A0AAU7AXL3_9ACTN</name>
<dbReference type="InterPro" id="IPR029058">
    <property type="entry name" value="AB_hydrolase_fold"/>
</dbReference>
<protein>
    <recommendedName>
        <fullName evidence="1">AB hydrolase-1 domain-containing protein</fullName>
    </recommendedName>
</protein>
<sequence>MFVRVMPDVFGAVLPANGVPDASQLSPPARVLYEGTVVFDLALRTGLASVLAGAMLPGVVTQDQRRERRRLDFYRELAAGKDAGAVFAPPDGGIAVKADRRARSLPRLAGGHAELLRFRSPFVPLQPELRGPYAKSVPNRTAWAQHWRHDDGPRPTLCVIHGFGASPDWFNKVFFELGWFFRQGYDVLLYTLPFHGRRRSRFAPVNGAELFSHGFAQFNEAMIHAVHDFRAFVDYLEGTGVDRVGVTGLSLGGYTSALLAAVEPRLDFVIPNAPVTYIPQILAEWFPVNAMVGAVSRTRLVDIEHVTASIAVHSPLNYAPVVPKERRMIIGGLGDRLAPPEQARLLWEHWDRPKLRWFPGSHILHVGRGTYLREMRDLMAAPPLAA</sequence>
<organism evidence="2">
    <name type="scientific">Paraconexibacter sp. AEG42_29</name>
    <dbReference type="NCBI Taxonomy" id="2997339"/>
    <lineage>
        <taxon>Bacteria</taxon>
        <taxon>Bacillati</taxon>
        <taxon>Actinomycetota</taxon>
        <taxon>Thermoleophilia</taxon>
        <taxon>Solirubrobacterales</taxon>
        <taxon>Paraconexibacteraceae</taxon>
        <taxon>Paraconexibacter</taxon>
    </lineage>
</organism>
<dbReference type="SUPFAM" id="SSF53474">
    <property type="entry name" value="alpha/beta-Hydrolases"/>
    <property type="match status" value="1"/>
</dbReference>
<dbReference type="KEGG" id="parq:DSM112329_03258"/>
<dbReference type="EMBL" id="CP114014">
    <property type="protein sequence ID" value="XAY06388.1"/>
    <property type="molecule type" value="Genomic_DNA"/>
</dbReference>
<dbReference type="GO" id="GO:0003824">
    <property type="term" value="F:catalytic activity"/>
    <property type="evidence" value="ECO:0007669"/>
    <property type="project" value="UniProtKB-ARBA"/>
</dbReference>
<dbReference type="InterPro" id="IPR000073">
    <property type="entry name" value="AB_hydrolase_1"/>
</dbReference>
<evidence type="ECO:0000259" key="1">
    <source>
        <dbReference type="Pfam" id="PF00561"/>
    </source>
</evidence>
<gene>
    <name evidence="2" type="ORF">DSM112329_03258</name>
</gene>
<dbReference type="Gene3D" id="3.40.50.1820">
    <property type="entry name" value="alpha/beta hydrolase"/>
    <property type="match status" value="1"/>
</dbReference>
<dbReference type="AlphaFoldDB" id="A0AAU7AXL3"/>
<feature type="domain" description="AB hydrolase-1" evidence="1">
    <location>
        <begin position="155"/>
        <end position="264"/>
    </location>
</feature>
<evidence type="ECO:0000313" key="2">
    <source>
        <dbReference type="EMBL" id="XAY06388.1"/>
    </source>
</evidence>